<reference evidence="3" key="1">
    <citation type="journal article" date="2014" name="Front. Microbiol.">
        <title>High frequency of phylogenetically diverse reductive dehalogenase-homologous genes in deep subseafloor sedimentary metagenomes.</title>
        <authorList>
            <person name="Kawai M."/>
            <person name="Futagami T."/>
            <person name="Toyoda A."/>
            <person name="Takaki Y."/>
            <person name="Nishi S."/>
            <person name="Hori S."/>
            <person name="Arai W."/>
            <person name="Tsubouchi T."/>
            <person name="Morono Y."/>
            <person name="Uchiyama I."/>
            <person name="Ito T."/>
            <person name="Fujiyama A."/>
            <person name="Inagaki F."/>
            <person name="Takami H."/>
        </authorList>
    </citation>
    <scope>NUCLEOTIDE SEQUENCE</scope>
    <source>
        <strain evidence="3">Expedition CK06-06</strain>
    </source>
</reference>
<dbReference type="NCBIfam" id="TIGR04085">
    <property type="entry name" value="rSAM_more_4Fe4S"/>
    <property type="match status" value="1"/>
</dbReference>
<dbReference type="PANTHER" id="PTHR43273:SF3">
    <property type="entry name" value="ANAEROBIC SULFATASE-MATURATING ENZYME HOMOLOG ASLB-RELATED"/>
    <property type="match status" value="1"/>
</dbReference>
<evidence type="ECO:0000313" key="3">
    <source>
        <dbReference type="EMBL" id="GAG90103.1"/>
    </source>
</evidence>
<sequence>KFLSELFEEWLKEDVNRVSIRLFDSIMEYLVYGRYNVCYMGKSCIQYFVVEYSGSVYPCDFFVRDDLLLGNVKTDSWEDLLLSKKYQSFGNQKVNWNKECDLCPYLNLCHGDCQKFRFGAPSFSKELSVLCKGWKMFYSRTLPRFKSIAEKFKVEHQINAPTPFKTKKTGRNEPCSCGSGKKFKYCCGKLNIN</sequence>
<dbReference type="Pfam" id="PF02810">
    <property type="entry name" value="SEC-C"/>
    <property type="match status" value="1"/>
</dbReference>
<dbReference type="InterPro" id="IPR023867">
    <property type="entry name" value="Sulphatase_maturase_rSAM"/>
</dbReference>
<dbReference type="AlphaFoldDB" id="X1C0W2"/>
<dbReference type="Pfam" id="PF13186">
    <property type="entry name" value="SPASM"/>
    <property type="match status" value="1"/>
</dbReference>
<dbReference type="InterPro" id="IPR004027">
    <property type="entry name" value="SEC_C_motif"/>
</dbReference>
<proteinExistence type="predicted"/>
<dbReference type="PANTHER" id="PTHR43273">
    <property type="entry name" value="ANAEROBIC SULFATASE-MATURATING ENZYME HOMOLOG ASLB-RELATED"/>
    <property type="match status" value="1"/>
</dbReference>
<dbReference type="InterPro" id="IPR058240">
    <property type="entry name" value="rSAM_sf"/>
</dbReference>
<name>X1C0W2_9ZZZZ</name>
<evidence type="ECO:0000256" key="1">
    <source>
        <dbReference type="ARBA" id="ARBA00001966"/>
    </source>
</evidence>
<dbReference type="SUPFAM" id="SSF103642">
    <property type="entry name" value="Sec-C motif"/>
    <property type="match status" value="1"/>
</dbReference>
<dbReference type="GO" id="GO:0016491">
    <property type="term" value="F:oxidoreductase activity"/>
    <property type="evidence" value="ECO:0007669"/>
    <property type="project" value="InterPro"/>
</dbReference>
<dbReference type="SUPFAM" id="SSF102114">
    <property type="entry name" value="Radical SAM enzymes"/>
    <property type="match status" value="1"/>
</dbReference>
<feature type="domain" description="4Fe4S-binding SPASM" evidence="2">
    <location>
        <begin position="46"/>
        <end position="104"/>
    </location>
</feature>
<dbReference type="Gene3D" id="3.20.20.70">
    <property type="entry name" value="Aldolase class I"/>
    <property type="match status" value="1"/>
</dbReference>
<dbReference type="InterPro" id="IPR023885">
    <property type="entry name" value="4Fe4S-binding_SPASM_dom"/>
</dbReference>
<comment type="cofactor">
    <cofactor evidence="1">
        <name>[4Fe-4S] cluster</name>
        <dbReference type="ChEBI" id="CHEBI:49883"/>
    </cofactor>
</comment>
<organism evidence="3">
    <name type="scientific">marine sediment metagenome</name>
    <dbReference type="NCBI Taxonomy" id="412755"/>
    <lineage>
        <taxon>unclassified sequences</taxon>
        <taxon>metagenomes</taxon>
        <taxon>ecological metagenomes</taxon>
    </lineage>
</organism>
<dbReference type="InterPro" id="IPR013785">
    <property type="entry name" value="Aldolase_TIM"/>
</dbReference>
<dbReference type="EMBL" id="BART01028301">
    <property type="protein sequence ID" value="GAG90103.1"/>
    <property type="molecule type" value="Genomic_DNA"/>
</dbReference>
<evidence type="ECO:0000259" key="2">
    <source>
        <dbReference type="Pfam" id="PF13186"/>
    </source>
</evidence>
<comment type="caution">
    <text evidence="3">The sequence shown here is derived from an EMBL/GenBank/DDBJ whole genome shotgun (WGS) entry which is preliminary data.</text>
</comment>
<gene>
    <name evidence="3" type="ORF">S01H4_49940</name>
</gene>
<protein>
    <recommendedName>
        <fullName evidence="2">4Fe4S-binding SPASM domain-containing protein</fullName>
    </recommendedName>
</protein>
<accession>X1C0W2</accession>
<feature type="non-terminal residue" evidence="3">
    <location>
        <position position="1"/>
    </location>
</feature>